<dbReference type="PANTHER" id="PTHR33121:SF76">
    <property type="entry name" value="SIGNALING PROTEIN"/>
    <property type="match status" value="1"/>
</dbReference>
<evidence type="ECO:0000259" key="1">
    <source>
        <dbReference type="PROSITE" id="PS50883"/>
    </source>
</evidence>
<proteinExistence type="predicted"/>
<dbReference type="InterPro" id="IPR050706">
    <property type="entry name" value="Cyclic-di-GMP_PDE-like"/>
</dbReference>
<comment type="caution">
    <text evidence="2">The sequence shown here is derived from an EMBL/GenBank/DDBJ whole genome shotgun (WGS) entry which is preliminary data.</text>
</comment>
<evidence type="ECO:0000313" key="2">
    <source>
        <dbReference type="EMBL" id="RUT33785.1"/>
    </source>
</evidence>
<dbReference type="InterPro" id="IPR035919">
    <property type="entry name" value="EAL_sf"/>
</dbReference>
<dbReference type="Gene3D" id="3.20.20.450">
    <property type="entry name" value="EAL domain"/>
    <property type="match status" value="1"/>
</dbReference>
<dbReference type="AlphaFoldDB" id="A0A3S1DAZ1"/>
<dbReference type="GO" id="GO:0071111">
    <property type="term" value="F:cyclic-guanylate-specific phosphodiesterase activity"/>
    <property type="evidence" value="ECO:0007669"/>
    <property type="project" value="InterPro"/>
</dbReference>
<dbReference type="InterPro" id="IPR001633">
    <property type="entry name" value="EAL_dom"/>
</dbReference>
<keyword evidence="3" id="KW-1185">Reference proteome</keyword>
<accession>A0A3S1DAZ1</accession>
<dbReference type="CDD" id="cd01948">
    <property type="entry name" value="EAL"/>
    <property type="match status" value="1"/>
</dbReference>
<sequence>MTKQHTSRMHPSSLFTYFQYLNQARKKEMMDYRRFVAFHHIMRNQALSTFFQPILNLDKGENVGYEILNRPPASELFPTTEHFYDFVGQTDQVSLFEMGCRQISLRSFREKAAGLPERNNSLIFMNVHPHALSEEHITSGELLELVEQYGLSPGQIVFELTEKQAVTDYETYEGILASYRAAGFRIAIDDAGSGYNSLKTLVYLKPEYVKLDRSLIQDIHLNPVQQQIVTILVEYANKSGTQVIAEGIERMEELAYLRERGVHMGQGYALGRPSSELIRGVVPDSGAQAAAAF</sequence>
<dbReference type="SMART" id="SM00052">
    <property type="entry name" value="EAL"/>
    <property type="match status" value="1"/>
</dbReference>
<gene>
    <name evidence="2" type="ORF">EJP77_07105</name>
</gene>
<organism evidence="2 3">
    <name type="scientific">Paenibacillus zeisoli</name>
    <dbReference type="NCBI Taxonomy" id="2496267"/>
    <lineage>
        <taxon>Bacteria</taxon>
        <taxon>Bacillati</taxon>
        <taxon>Bacillota</taxon>
        <taxon>Bacilli</taxon>
        <taxon>Bacillales</taxon>
        <taxon>Paenibacillaceae</taxon>
        <taxon>Paenibacillus</taxon>
    </lineage>
</organism>
<evidence type="ECO:0000313" key="3">
    <source>
        <dbReference type="Proteomes" id="UP000272464"/>
    </source>
</evidence>
<dbReference type="EMBL" id="RZNX01000002">
    <property type="protein sequence ID" value="RUT33785.1"/>
    <property type="molecule type" value="Genomic_DNA"/>
</dbReference>
<dbReference type="PANTHER" id="PTHR33121">
    <property type="entry name" value="CYCLIC DI-GMP PHOSPHODIESTERASE PDEF"/>
    <property type="match status" value="1"/>
</dbReference>
<dbReference type="OrthoDB" id="581425at2"/>
<feature type="domain" description="EAL" evidence="1">
    <location>
        <begin position="25"/>
        <end position="287"/>
    </location>
</feature>
<dbReference type="PROSITE" id="PS50883">
    <property type="entry name" value="EAL"/>
    <property type="match status" value="1"/>
</dbReference>
<protein>
    <submittedName>
        <fullName evidence="2">EAL domain-containing protein</fullName>
    </submittedName>
</protein>
<dbReference type="Pfam" id="PF00563">
    <property type="entry name" value="EAL"/>
    <property type="match status" value="1"/>
</dbReference>
<dbReference type="SUPFAM" id="SSF141868">
    <property type="entry name" value="EAL domain-like"/>
    <property type="match status" value="1"/>
</dbReference>
<reference evidence="2 3" key="1">
    <citation type="submission" date="2018-12" db="EMBL/GenBank/DDBJ databases">
        <authorList>
            <person name="Sun L."/>
            <person name="Chen Z."/>
        </authorList>
    </citation>
    <scope>NUCLEOTIDE SEQUENCE [LARGE SCALE GENOMIC DNA]</scope>
    <source>
        <strain evidence="2 3">3-5-3</strain>
    </source>
</reference>
<dbReference type="Proteomes" id="UP000272464">
    <property type="component" value="Unassembled WGS sequence"/>
</dbReference>
<name>A0A3S1DAZ1_9BACL</name>